<proteinExistence type="predicted"/>
<name>A0A0A9EKI5_ARUDO</name>
<organism evidence="1">
    <name type="scientific">Arundo donax</name>
    <name type="common">Giant reed</name>
    <name type="synonym">Donax arundinaceus</name>
    <dbReference type="NCBI Taxonomy" id="35708"/>
    <lineage>
        <taxon>Eukaryota</taxon>
        <taxon>Viridiplantae</taxon>
        <taxon>Streptophyta</taxon>
        <taxon>Embryophyta</taxon>
        <taxon>Tracheophyta</taxon>
        <taxon>Spermatophyta</taxon>
        <taxon>Magnoliopsida</taxon>
        <taxon>Liliopsida</taxon>
        <taxon>Poales</taxon>
        <taxon>Poaceae</taxon>
        <taxon>PACMAD clade</taxon>
        <taxon>Arundinoideae</taxon>
        <taxon>Arundineae</taxon>
        <taxon>Arundo</taxon>
    </lineage>
</organism>
<evidence type="ECO:0000313" key="1">
    <source>
        <dbReference type="EMBL" id="JAD98385.1"/>
    </source>
</evidence>
<dbReference type="AlphaFoldDB" id="A0A0A9EKI5"/>
<accession>A0A0A9EKI5</accession>
<protein>
    <submittedName>
        <fullName evidence="1">Uncharacterized protein</fullName>
    </submittedName>
</protein>
<dbReference type="EMBL" id="GBRH01199510">
    <property type="protein sequence ID" value="JAD98385.1"/>
    <property type="molecule type" value="Transcribed_RNA"/>
</dbReference>
<reference evidence="1" key="2">
    <citation type="journal article" date="2015" name="Data Brief">
        <title>Shoot transcriptome of the giant reed, Arundo donax.</title>
        <authorList>
            <person name="Barrero R.A."/>
            <person name="Guerrero F.D."/>
            <person name="Moolhuijzen P."/>
            <person name="Goolsby J.A."/>
            <person name="Tidwell J."/>
            <person name="Bellgard S.E."/>
            <person name="Bellgard M.I."/>
        </authorList>
    </citation>
    <scope>NUCLEOTIDE SEQUENCE</scope>
    <source>
        <tissue evidence="1">Shoot tissue taken approximately 20 cm above the soil surface</tissue>
    </source>
</reference>
<sequence length="38" mass="4452">MQVSKPAGRLNNCCFHFKNSHMTKLKRRKSILCKFGNK</sequence>
<reference evidence="1" key="1">
    <citation type="submission" date="2014-09" db="EMBL/GenBank/DDBJ databases">
        <authorList>
            <person name="Magalhaes I.L.F."/>
            <person name="Oliveira U."/>
            <person name="Santos F.R."/>
            <person name="Vidigal T.H.D.A."/>
            <person name="Brescovit A.D."/>
            <person name="Santos A.J."/>
        </authorList>
    </citation>
    <scope>NUCLEOTIDE SEQUENCE</scope>
    <source>
        <tissue evidence="1">Shoot tissue taken approximately 20 cm above the soil surface</tissue>
    </source>
</reference>